<evidence type="ECO:0000256" key="1">
    <source>
        <dbReference type="ARBA" id="ARBA00023015"/>
    </source>
</evidence>
<reference evidence="5 6" key="1">
    <citation type="submission" date="2019-03" db="EMBL/GenBank/DDBJ databases">
        <title>Genomic Encyclopedia of Type Strains, Phase IV (KMG-IV): sequencing the most valuable type-strain genomes for metagenomic binning, comparative biology and taxonomic classification.</title>
        <authorList>
            <person name="Goeker M."/>
        </authorList>
    </citation>
    <scope>NUCLEOTIDE SEQUENCE [LARGE SCALE GENOMIC DNA]</scope>
    <source>
        <strain evidence="5 6">DSM 100059</strain>
    </source>
</reference>
<dbReference type="PANTHER" id="PTHR43280">
    <property type="entry name" value="ARAC-FAMILY TRANSCRIPTIONAL REGULATOR"/>
    <property type="match status" value="1"/>
</dbReference>
<keyword evidence="6" id="KW-1185">Reference proteome</keyword>
<protein>
    <submittedName>
        <fullName evidence="5">AraC-like DNA-binding protein</fullName>
    </submittedName>
</protein>
<dbReference type="SMART" id="SM00342">
    <property type="entry name" value="HTH_ARAC"/>
    <property type="match status" value="1"/>
</dbReference>
<keyword evidence="3" id="KW-0804">Transcription</keyword>
<dbReference type="GO" id="GO:0043565">
    <property type="term" value="F:sequence-specific DNA binding"/>
    <property type="evidence" value="ECO:0007669"/>
    <property type="project" value="InterPro"/>
</dbReference>
<comment type="caution">
    <text evidence="5">The sequence shown here is derived from an EMBL/GenBank/DDBJ whole genome shotgun (WGS) entry which is preliminary data.</text>
</comment>
<evidence type="ECO:0000256" key="2">
    <source>
        <dbReference type="ARBA" id="ARBA00023125"/>
    </source>
</evidence>
<dbReference type="EMBL" id="SODV01000001">
    <property type="protein sequence ID" value="TDX00626.1"/>
    <property type="molecule type" value="Genomic_DNA"/>
</dbReference>
<dbReference type="AlphaFoldDB" id="A0A4R8DS07"/>
<sequence>MSKKTQSPPQEDIPYLQDLFGLYKHIKARPPLHKDFDIREIDPEVLKGYDYVAKPFRHSFYCITLFLEGDITLNAGFWKKRINKPALYFKTPCQIVSWLKPERWLKEYFIVFTEGFLLKNKALADLVFGLPFFDMEKAIPFEIDPEEVALLGGLYKRIMEEYRSDRKDKFDLISTYTHALLLHVRRLYHKYVEEDQALATSVRQSEHTLVEKFRALIRKHLATGKADKEARTVKFFAEQLSTHPNHLNAVIKRHTQKTAIAFIHEHILHEATSLLSQTELTIKEISFRLGFNEPSHFNHFFRKLANTTPALYRKERH</sequence>
<dbReference type="PROSITE" id="PS01124">
    <property type="entry name" value="HTH_ARAC_FAMILY_2"/>
    <property type="match status" value="1"/>
</dbReference>
<name>A0A4R8DS07_9BACT</name>
<evidence type="ECO:0000313" key="5">
    <source>
        <dbReference type="EMBL" id="TDX00626.1"/>
    </source>
</evidence>
<accession>A0A4R8DS07</accession>
<organism evidence="5 6">
    <name type="scientific">Dinghuibacter silviterrae</name>
    <dbReference type="NCBI Taxonomy" id="1539049"/>
    <lineage>
        <taxon>Bacteria</taxon>
        <taxon>Pseudomonadati</taxon>
        <taxon>Bacteroidota</taxon>
        <taxon>Chitinophagia</taxon>
        <taxon>Chitinophagales</taxon>
        <taxon>Chitinophagaceae</taxon>
        <taxon>Dinghuibacter</taxon>
    </lineage>
</organism>
<dbReference type="InterPro" id="IPR009057">
    <property type="entry name" value="Homeodomain-like_sf"/>
</dbReference>
<dbReference type="Pfam" id="PF12833">
    <property type="entry name" value="HTH_18"/>
    <property type="match status" value="1"/>
</dbReference>
<gene>
    <name evidence="5" type="ORF">EDB95_1651</name>
</gene>
<proteinExistence type="predicted"/>
<feature type="domain" description="HTH araC/xylS-type" evidence="4">
    <location>
        <begin position="211"/>
        <end position="315"/>
    </location>
</feature>
<dbReference type="SUPFAM" id="SSF46689">
    <property type="entry name" value="Homeodomain-like"/>
    <property type="match status" value="1"/>
</dbReference>
<evidence type="ECO:0000256" key="3">
    <source>
        <dbReference type="ARBA" id="ARBA00023163"/>
    </source>
</evidence>
<keyword evidence="2 5" id="KW-0238">DNA-binding</keyword>
<evidence type="ECO:0000259" key="4">
    <source>
        <dbReference type="PROSITE" id="PS01124"/>
    </source>
</evidence>
<dbReference type="OrthoDB" id="9793451at2"/>
<dbReference type="InterPro" id="IPR018060">
    <property type="entry name" value="HTH_AraC"/>
</dbReference>
<keyword evidence="1" id="KW-0805">Transcription regulation</keyword>
<evidence type="ECO:0000313" key="6">
    <source>
        <dbReference type="Proteomes" id="UP000294498"/>
    </source>
</evidence>
<dbReference type="PANTHER" id="PTHR43280:SF32">
    <property type="entry name" value="TRANSCRIPTIONAL REGULATORY PROTEIN"/>
    <property type="match status" value="1"/>
</dbReference>
<dbReference type="Proteomes" id="UP000294498">
    <property type="component" value="Unassembled WGS sequence"/>
</dbReference>
<dbReference type="GO" id="GO:0003700">
    <property type="term" value="F:DNA-binding transcription factor activity"/>
    <property type="evidence" value="ECO:0007669"/>
    <property type="project" value="InterPro"/>
</dbReference>
<dbReference type="RefSeq" id="WP_133992461.1">
    <property type="nucleotide sequence ID" value="NZ_SODV01000001.1"/>
</dbReference>
<dbReference type="Gene3D" id="1.10.10.60">
    <property type="entry name" value="Homeodomain-like"/>
    <property type="match status" value="1"/>
</dbReference>